<dbReference type="Gene3D" id="3.40.50.11370">
    <property type="match status" value="1"/>
</dbReference>
<evidence type="ECO:0000313" key="15">
    <source>
        <dbReference type="Proteomes" id="UP001324115"/>
    </source>
</evidence>
<feature type="binding site" evidence="10">
    <location>
        <position position="55"/>
    </location>
    <ligand>
        <name>1D-myo-inositol 1,3,4-trisphosphate</name>
        <dbReference type="ChEBI" id="CHEBI:58414"/>
    </ligand>
</feature>
<accession>A0AAN7I3U2</accession>
<feature type="binding site" evidence="10">
    <location>
        <position position="181"/>
    </location>
    <ligand>
        <name>1D-myo-inositol 1,3,4-trisphosphate</name>
        <dbReference type="ChEBI" id="CHEBI:58414"/>
    </ligand>
</feature>
<dbReference type="GO" id="GO:0032957">
    <property type="term" value="P:inositol trisphosphate metabolic process"/>
    <property type="evidence" value="ECO:0007669"/>
    <property type="project" value="InterPro"/>
</dbReference>
<feature type="binding site" evidence="10">
    <location>
        <begin position="202"/>
        <end position="213"/>
    </location>
    <ligand>
        <name>ATP</name>
        <dbReference type="ChEBI" id="CHEBI:30616"/>
    </ligand>
</feature>
<reference evidence="14 15" key="1">
    <citation type="journal article" date="2023" name="G3 (Bethesda)">
        <title>A haplotype-resolved chromosome-scale genome for Quercus rubra L. provides insights into the genetics of adaptive traits for red oak species.</title>
        <authorList>
            <person name="Kapoor B."/>
            <person name="Jenkins J."/>
            <person name="Schmutz J."/>
            <person name="Zhebentyayeva T."/>
            <person name="Kuelheim C."/>
            <person name="Coggeshall M."/>
            <person name="Heim C."/>
            <person name="Lasky J.R."/>
            <person name="Leites L."/>
            <person name="Islam-Faridi N."/>
            <person name="Romero-Severson J."/>
            <person name="DeLeo V.L."/>
            <person name="Lucas S.M."/>
            <person name="Lazic D."/>
            <person name="Gailing O."/>
            <person name="Carlson J."/>
            <person name="Staton M."/>
        </authorList>
    </citation>
    <scope>NUCLEOTIDE SEQUENCE [LARGE SCALE GENOMIC DNA]</scope>
    <source>
        <strain evidence="14">Pseudo-F2</strain>
    </source>
</reference>
<dbReference type="EC" id="2.7.1.134" evidence="9"/>
<comment type="cofactor">
    <cofactor evidence="9 11">
        <name>Mg(2+)</name>
        <dbReference type="ChEBI" id="CHEBI:18420"/>
    </cofactor>
    <text evidence="9 11">Binds 2 magnesium ions per subunit.</text>
</comment>
<dbReference type="GO" id="GO:0047325">
    <property type="term" value="F:inositol-3,4,5,6-tetrakisphosphate 1-kinase activity"/>
    <property type="evidence" value="ECO:0007669"/>
    <property type="project" value="UniProtKB-EC"/>
</dbReference>
<evidence type="ECO:0000259" key="13">
    <source>
        <dbReference type="Pfam" id="PF17927"/>
    </source>
</evidence>
<dbReference type="GO" id="GO:0005737">
    <property type="term" value="C:cytoplasm"/>
    <property type="evidence" value="ECO:0007669"/>
    <property type="project" value="TreeGrafter"/>
</dbReference>
<protein>
    <recommendedName>
        <fullName evidence="9">Inositol-tetrakisphosphate 1-kinase</fullName>
        <ecNumber evidence="9">2.7.1.134</ecNumber>
    </recommendedName>
</protein>
<evidence type="ECO:0000256" key="3">
    <source>
        <dbReference type="ARBA" id="ARBA00022679"/>
    </source>
</evidence>
<dbReference type="GO" id="GO:0052725">
    <property type="term" value="F:inositol-1,3,4-trisphosphate 6-kinase activity"/>
    <property type="evidence" value="ECO:0007669"/>
    <property type="project" value="InterPro"/>
</dbReference>
<keyword evidence="5 9" id="KW-0547">Nucleotide-binding</keyword>
<evidence type="ECO:0000256" key="7">
    <source>
        <dbReference type="ARBA" id="ARBA00022840"/>
    </source>
</evidence>
<dbReference type="PIRSF" id="PIRSF038186">
    <property type="entry name" value="ITPK"/>
    <property type="match status" value="1"/>
</dbReference>
<dbReference type="SUPFAM" id="SSF56059">
    <property type="entry name" value="Glutathione synthetase ATP-binding domain-like"/>
    <property type="match status" value="1"/>
</dbReference>
<evidence type="ECO:0000313" key="14">
    <source>
        <dbReference type="EMBL" id="KAK4563462.1"/>
    </source>
</evidence>
<dbReference type="PANTHER" id="PTHR14217:SF19">
    <property type="entry name" value="INOSITOL-TETRAKISPHOSPHATE 1-KINASE 2"/>
    <property type="match status" value="1"/>
</dbReference>
<dbReference type="PANTHER" id="PTHR14217">
    <property type="entry name" value="INOSITOL-TETRAKISPHOSPHATE 1-KINASE"/>
    <property type="match status" value="1"/>
</dbReference>
<organism evidence="14 15">
    <name type="scientific">Quercus rubra</name>
    <name type="common">Northern red oak</name>
    <name type="synonym">Quercus borealis</name>
    <dbReference type="NCBI Taxonomy" id="3512"/>
    <lineage>
        <taxon>Eukaryota</taxon>
        <taxon>Viridiplantae</taxon>
        <taxon>Streptophyta</taxon>
        <taxon>Embryophyta</taxon>
        <taxon>Tracheophyta</taxon>
        <taxon>Spermatophyta</taxon>
        <taxon>Magnoliopsida</taxon>
        <taxon>eudicotyledons</taxon>
        <taxon>Gunneridae</taxon>
        <taxon>Pentapetalae</taxon>
        <taxon>rosids</taxon>
        <taxon>fabids</taxon>
        <taxon>Fagales</taxon>
        <taxon>Fagaceae</taxon>
        <taxon>Quercus</taxon>
    </lineage>
</organism>
<comment type="caution">
    <text evidence="14">The sequence shown here is derived from an EMBL/GenBank/DDBJ whole genome shotgun (WGS) entry which is preliminary data.</text>
</comment>
<comment type="subunit">
    <text evidence="2 9">Monomer.</text>
</comment>
<feature type="binding site" evidence="11">
    <location>
        <position position="308"/>
    </location>
    <ligand>
        <name>Mg(2+)</name>
        <dbReference type="ChEBI" id="CHEBI:18420"/>
        <label>1</label>
    </ligand>
</feature>
<dbReference type="Proteomes" id="UP001324115">
    <property type="component" value="Unassembled WGS sequence"/>
</dbReference>
<dbReference type="EMBL" id="JAXUIC010000011">
    <property type="protein sequence ID" value="KAK4563462.1"/>
    <property type="molecule type" value="Genomic_DNA"/>
</dbReference>
<dbReference type="Gene3D" id="3.30.470.20">
    <property type="entry name" value="ATP-grasp fold, B domain"/>
    <property type="match status" value="1"/>
</dbReference>
<sequence length="320" mass="35988">MKKLNGKVVDEEELEELEEEKEKVVETYSNGVGVSFGFPQPDQNLVVGYALTVKKETSFLKPNFRGLARTKGIKFVCIDVNRPLSDQGPFDVVLHKDYRHKHPEVTVLDPPDAIQHLRNRKSMLQGVVDLNLSDCHGKVGVPRQIVVTKDPSSIPYEVTKAGLKLPLVAKPLLVDGTAKSHKLFVAYDQLSLAELEPPLVLQEFVNHGGIVFKVYIVGESITVVKRFSLPNHGKRDLSKVAGMYPVPRVSSYLSSAEDADLDPSIAEHPPRPLLEKLATELRRRLGLRLFNIDMIREHGTRDVFYVIDINYFPGKYICFH</sequence>
<feature type="binding site" evidence="10">
    <location>
        <position position="120"/>
    </location>
    <ligand>
        <name>ATP</name>
        <dbReference type="ChEBI" id="CHEBI:30616"/>
    </ligand>
</feature>
<feature type="binding site" evidence="10">
    <location>
        <position position="170"/>
    </location>
    <ligand>
        <name>ATP</name>
        <dbReference type="ChEBI" id="CHEBI:30616"/>
    </ligand>
</feature>
<dbReference type="Pfam" id="PF17927">
    <property type="entry name" value="Ins134_P3_kin_N"/>
    <property type="match status" value="1"/>
</dbReference>
<dbReference type="InterPro" id="IPR008656">
    <property type="entry name" value="Inositol_tetrakis-P_1-kinase"/>
</dbReference>
<comment type="similarity">
    <text evidence="1 9">Belongs to the ITPK1 family.</text>
</comment>
<evidence type="ECO:0000256" key="8">
    <source>
        <dbReference type="ARBA" id="ARBA00022842"/>
    </source>
</evidence>
<gene>
    <name evidence="14" type="ORF">RGQ29_005827</name>
</gene>
<feature type="binding site" evidence="10">
    <location>
        <position position="213"/>
    </location>
    <ligand>
        <name>1D-myo-inositol 1,3,4-trisphosphate</name>
        <dbReference type="ChEBI" id="CHEBI:58414"/>
    </ligand>
</feature>
<dbReference type="GO" id="GO:0052726">
    <property type="term" value="F:inositol-1,3,4-trisphosphate 5-kinase activity"/>
    <property type="evidence" value="ECO:0007669"/>
    <property type="project" value="InterPro"/>
</dbReference>
<keyword evidence="8 9" id="KW-0460">Magnesium</keyword>
<dbReference type="InterPro" id="IPR040464">
    <property type="entry name" value="InsP(3)kin_ATP-grasp"/>
</dbReference>
<dbReference type="GO" id="GO:0005524">
    <property type="term" value="F:ATP binding"/>
    <property type="evidence" value="ECO:0007669"/>
    <property type="project" value="UniProtKB-KW"/>
</dbReference>
<feature type="binding site" evidence="10">
    <location>
        <position position="228"/>
    </location>
    <ligand>
        <name>ATP</name>
        <dbReference type="ChEBI" id="CHEBI:30616"/>
    </ligand>
</feature>
<feature type="binding site" evidence="10">
    <location>
        <position position="310"/>
    </location>
    <ligand>
        <name>1D-myo-inositol 1,3,4-trisphosphate</name>
        <dbReference type="ChEBI" id="CHEBI:58414"/>
    </ligand>
</feature>
<keyword evidence="4 9" id="KW-0479">Metal-binding</keyword>
<feature type="binding site" evidence="11">
    <location>
        <position position="293"/>
    </location>
    <ligand>
        <name>Mg(2+)</name>
        <dbReference type="ChEBI" id="CHEBI:18420"/>
        <label>1</label>
    </ligand>
</feature>
<evidence type="ECO:0000256" key="6">
    <source>
        <dbReference type="ARBA" id="ARBA00022777"/>
    </source>
</evidence>
<dbReference type="GO" id="GO:0000287">
    <property type="term" value="F:magnesium ion binding"/>
    <property type="evidence" value="ECO:0007669"/>
    <property type="project" value="InterPro"/>
</dbReference>
<evidence type="ECO:0000259" key="12">
    <source>
        <dbReference type="Pfam" id="PF05770"/>
    </source>
</evidence>
<keyword evidence="6 9" id="KW-0418">Kinase</keyword>
<dbReference type="InterPro" id="IPR041429">
    <property type="entry name" value="ITPK1_N"/>
</dbReference>
<evidence type="ECO:0000256" key="4">
    <source>
        <dbReference type="ARBA" id="ARBA00022723"/>
    </source>
</evidence>
<evidence type="ECO:0000256" key="1">
    <source>
        <dbReference type="ARBA" id="ARBA00009601"/>
    </source>
</evidence>
<comment type="catalytic activity">
    <reaction evidence="9">
        <text>1D-myo-inositol 3,4,5,6-tetrakisphosphate + ATP = 1D-myo-inositol 1,3,4,5,6-pentakisphosphate + ADP + H(+)</text>
        <dbReference type="Rhea" id="RHEA:12452"/>
        <dbReference type="ChEBI" id="CHEBI:15378"/>
        <dbReference type="ChEBI" id="CHEBI:30616"/>
        <dbReference type="ChEBI" id="CHEBI:57539"/>
        <dbReference type="ChEBI" id="CHEBI:57733"/>
        <dbReference type="ChEBI" id="CHEBI:456216"/>
        <dbReference type="EC" id="2.7.1.134"/>
    </reaction>
</comment>
<comment type="function">
    <text evidence="9">Kinase that can phosphorylate various inositol polyphosphate such as Ins(3,4,5,6)P4 or Ins(1,3,4)P3.</text>
</comment>
<evidence type="ECO:0000256" key="11">
    <source>
        <dbReference type="PIRSR" id="PIRSR038186-2"/>
    </source>
</evidence>
<feature type="binding site" evidence="11">
    <location>
        <position position="310"/>
    </location>
    <ligand>
        <name>Mg(2+)</name>
        <dbReference type="ChEBI" id="CHEBI:18420"/>
        <label>2</label>
    </ligand>
</feature>
<feature type="binding site" evidence="10">
    <location>
        <position position="96"/>
    </location>
    <ligand>
        <name>1D-myo-inositol 1,3,4-trisphosphate</name>
        <dbReference type="ChEBI" id="CHEBI:58414"/>
    </ligand>
</feature>
<evidence type="ECO:0000256" key="2">
    <source>
        <dbReference type="ARBA" id="ARBA00011245"/>
    </source>
</evidence>
<keyword evidence="7 9" id="KW-0067">ATP-binding</keyword>
<evidence type="ECO:0000256" key="5">
    <source>
        <dbReference type="ARBA" id="ARBA00022741"/>
    </source>
</evidence>
<feature type="domain" description="Inositol 1,3,4-trisphosphate 5/6-kinase ATP-grasp" evidence="12">
    <location>
        <begin position="136"/>
        <end position="314"/>
    </location>
</feature>
<dbReference type="Pfam" id="PF05770">
    <property type="entry name" value="Ins134_P3_kin"/>
    <property type="match status" value="1"/>
</dbReference>
<feature type="domain" description="Inositol-tetrakisphosphate 1-kinase N-terminal" evidence="13">
    <location>
        <begin position="46"/>
        <end position="114"/>
    </location>
</feature>
<keyword evidence="15" id="KW-1185">Reference proteome</keyword>
<name>A0AAN7I3U2_QUERU</name>
<dbReference type="AlphaFoldDB" id="A0AAN7I3U2"/>
<evidence type="ECO:0000256" key="9">
    <source>
        <dbReference type="PIRNR" id="PIRNR038186"/>
    </source>
</evidence>
<evidence type="ECO:0000256" key="10">
    <source>
        <dbReference type="PIRSR" id="PIRSR038186-1"/>
    </source>
</evidence>
<proteinExistence type="inferred from homology"/>
<keyword evidence="3 9" id="KW-0808">Transferase</keyword>
<feature type="binding site" evidence="11">
    <location>
        <position position="308"/>
    </location>
    <ligand>
        <name>Mg(2+)</name>
        <dbReference type="ChEBI" id="CHEBI:18420"/>
        <label>2</label>
    </ligand>
</feature>
<feature type="binding site" evidence="10">
    <location>
        <position position="314"/>
    </location>
    <ligand>
        <name>1D-myo-inositol 1,3,4-trisphosphate</name>
        <dbReference type="ChEBI" id="CHEBI:58414"/>
    </ligand>
</feature>